<proteinExistence type="inferred from homology"/>
<gene>
    <name evidence="11" type="primary">cysD</name>
    <name evidence="11" type="ordered locus">ZICARI_143</name>
</gene>
<dbReference type="Pfam" id="PF01507">
    <property type="entry name" value="PAPS_reduct"/>
    <property type="match status" value="1"/>
</dbReference>
<dbReference type="InterPro" id="IPR002500">
    <property type="entry name" value="PAPS_reduct_dom"/>
</dbReference>
<dbReference type="GO" id="GO:0000103">
    <property type="term" value="P:sulfate assimilation"/>
    <property type="evidence" value="ECO:0007669"/>
    <property type="project" value="InterPro"/>
</dbReference>
<protein>
    <recommendedName>
        <fullName evidence="3">Sulfate adenylyltransferase subunit 2</fullName>
        <ecNumber evidence="2">2.7.7.4</ecNumber>
    </recommendedName>
    <alternativeName>
        <fullName evidence="8">ATP-sulfurylase small subunit</fullName>
    </alternativeName>
    <alternativeName>
        <fullName evidence="9">Sulfate adenylate transferase</fullName>
    </alternativeName>
</protein>
<dbReference type="GO" id="GO:0004781">
    <property type="term" value="F:sulfate adenylyltransferase (ATP) activity"/>
    <property type="evidence" value="ECO:0007669"/>
    <property type="project" value="UniProtKB-EC"/>
</dbReference>
<dbReference type="Proteomes" id="UP000001303">
    <property type="component" value="Chromosome"/>
</dbReference>
<dbReference type="EC" id="2.7.7.4" evidence="2"/>
<dbReference type="STRING" id="871271.ZICARI_143"/>
<evidence type="ECO:0000259" key="10">
    <source>
        <dbReference type="Pfam" id="PF01507"/>
    </source>
</evidence>
<keyword evidence="7" id="KW-0067">ATP-binding</keyword>
<keyword evidence="6" id="KW-0547">Nucleotide-binding</keyword>
<dbReference type="PANTHER" id="PTHR43196:SF1">
    <property type="entry name" value="SULFATE ADENYLYLTRANSFERASE SUBUNIT 2"/>
    <property type="match status" value="1"/>
</dbReference>
<evidence type="ECO:0000313" key="11">
    <source>
        <dbReference type="EMBL" id="ADM89752.1"/>
    </source>
</evidence>
<keyword evidence="12" id="KW-1185">Reference proteome</keyword>
<dbReference type="GO" id="GO:0005524">
    <property type="term" value="F:ATP binding"/>
    <property type="evidence" value="ECO:0007669"/>
    <property type="project" value="UniProtKB-KW"/>
</dbReference>
<evidence type="ECO:0000313" key="12">
    <source>
        <dbReference type="Proteomes" id="UP000001303"/>
    </source>
</evidence>
<dbReference type="NCBIfam" id="NF003587">
    <property type="entry name" value="PRK05253.1"/>
    <property type="match status" value="1"/>
</dbReference>
<keyword evidence="4 11" id="KW-0808">Transferase</keyword>
<reference key="2">
    <citation type="submission" date="2010-08" db="EMBL/GenBank/DDBJ databases">
        <title>Functional convergence in reduced genomes of bacterial symbionts spanning 200 million years of evolution.</title>
        <authorList>
            <person name="McCutcheon J.P."/>
            <person name="Moran N.A."/>
        </authorList>
    </citation>
    <scope>NUCLEOTIDE SEQUENCE</scope>
    <source>
        <strain>CARI</strain>
    </source>
</reference>
<reference evidence="11 12" key="1">
    <citation type="journal article" date="2010" name="Genome Biol. Evol.">
        <title>Functional convergence in reduced genomes of bacterial symbionts spanning 200 My of evolution.</title>
        <authorList>
            <person name="McCutcheon J.P."/>
            <person name="Moran N.A."/>
        </authorList>
    </citation>
    <scope>NUCLEOTIDE SEQUENCE [LARGE SCALE GENOMIC DNA]</scope>
    <source>
        <strain evidence="11 12">CARI</strain>
    </source>
</reference>
<dbReference type="KEGG" id="zin:ZICARI_143"/>
<evidence type="ECO:0000256" key="6">
    <source>
        <dbReference type="ARBA" id="ARBA00022741"/>
    </source>
</evidence>
<evidence type="ECO:0000256" key="4">
    <source>
        <dbReference type="ARBA" id="ARBA00022679"/>
    </source>
</evidence>
<dbReference type="PANTHER" id="PTHR43196">
    <property type="entry name" value="SULFATE ADENYLYLTRANSFERASE SUBUNIT 2"/>
    <property type="match status" value="1"/>
</dbReference>
<dbReference type="Gene3D" id="3.40.50.620">
    <property type="entry name" value="HUPs"/>
    <property type="match status" value="1"/>
</dbReference>
<evidence type="ECO:0000256" key="2">
    <source>
        <dbReference type="ARBA" id="ARBA00012391"/>
    </source>
</evidence>
<dbReference type="HOGENOM" id="CLU_043026_0_0_4"/>
<evidence type="ECO:0000256" key="3">
    <source>
        <dbReference type="ARBA" id="ARBA00022004"/>
    </source>
</evidence>
<dbReference type="InterPro" id="IPR014729">
    <property type="entry name" value="Rossmann-like_a/b/a_fold"/>
</dbReference>
<sequence length="304" mass="35948">MKLFKDTSDEKNIKYLESESINIIREVASQCNNPVLLFSGGKDSIVLLKILEKSFWPNSIPFKVLHIDTGFNFKEVIFFRNKIKNKLKENFIIRNVEDTIKKNGLIKSEILNRNKIQSITLLEAIKEFNFDVCLGGARRDEEKSRAKERIFSFRDKLGRWNPKKQRPELWNLYNSKIKKKENIRIFPISNWTELDIWKYIYYEKINIPSIYLAHKRKIIIKNGSLISYKKKNYNKNKDIIKNITVRFRTVGDINCTCPIISNANTLYKIIKETLILRSTERGFTRIDDSISESAMEKRKKEGYF</sequence>
<evidence type="ECO:0000256" key="7">
    <source>
        <dbReference type="ARBA" id="ARBA00022840"/>
    </source>
</evidence>
<evidence type="ECO:0000256" key="5">
    <source>
        <dbReference type="ARBA" id="ARBA00022695"/>
    </source>
</evidence>
<feature type="domain" description="Phosphoadenosine phosphosulphate reductase" evidence="10">
    <location>
        <begin position="33"/>
        <end position="257"/>
    </location>
</feature>
<dbReference type="PIRSF" id="PIRSF002936">
    <property type="entry name" value="CysDAde_trans"/>
    <property type="match status" value="1"/>
</dbReference>
<evidence type="ECO:0000256" key="8">
    <source>
        <dbReference type="ARBA" id="ARBA00030256"/>
    </source>
</evidence>
<evidence type="ECO:0000256" key="1">
    <source>
        <dbReference type="ARBA" id="ARBA00008885"/>
    </source>
</evidence>
<keyword evidence="5 11" id="KW-0548">Nucleotidyltransferase</keyword>
<comment type="similarity">
    <text evidence="1">Belongs to the PAPS reductase family. CysD subfamily.</text>
</comment>
<dbReference type="InterPro" id="IPR050128">
    <property type="entry name" value="Sulfate_adenylyltrnsfr_sub2"/>
</dbReference>
<evidence type="ECO:0000256" key="9">
    <source>
        <dbReference type="ARBA" id="ARBA00031812"/>
    </source>
</evidence>
<dbReference type="SUPFAM" id="SSF52402">
    <property type="entry name" value="Adenine nucleotide alpha hydrolases-like"/>
    <property type="match status" value="1"/>
</dbReference>
<name>E0TIX5_ZINIC</name>
<dbReference type="InterPro" id="IPR011784">
    <property type="entry name" value="SO4_adenylTrfase_ssu"/>
</dbReference>
<accession>E0TIX5</accession>
<dbReference type="EMBL" id="CP002161">
    <property type="protein sequence ID" value="ADM89752.1"/>
    <property type="molecule type" value="Genomic_DNA"/>
</dbReference>
<dbReference type="AlphaFoldDB" id="E0TIX5"/>
<organism evidence="11 12">
    <name type="scientific">Zinderia insecticola (strain CARI)</name>
    <dbReference type="NCBI Taxonomy" id="871271"/>
    <lineage>
        <taxon>Bacteria</taxon>
        <taxon>Pseudomonadati</taxon>
        <taxon>Pseudomonadota</taxon>
        <taxon>Betaproteobacteria</taxon>
        <taxon>Burkholderiales</taxon>
        <taxon>Oxalobacteraceae</taxon>
        <taxon>Candidatus Zinderia</taxon>
    </lineage>
</organism>